<sequence>MSAKSPENLLLYLSEEQERAIAELFDDLVRRGLPRQNQRPHITITFAQSMAPEAVELAAELLPPLLPATFQRVGTVVFGTRSKQSIAWLLETTDEFEAAAREISAANPESRGARWTPHITMGLRIPRDEVGRYIDVLDAATNEATRTAARSGGHLLKEFTAAQAAYWRPATEELRVLWGDRVA</sequence>
<accession>A0A2A4AMJ1</accession>
<dbReference type="SUPFAM" id="SSF55144">
    <property type="entry name" value="LigT-like"/>
    <property type="match status" value="1"/>
</dbReference>
<dbReference type="InterPro" id="IPR009097">
    <property type="entry name" value="Cyclic_Pdiesterase"/>
</dbReference>
<protein>
    <submittedName>
        <fullName evidence="1">2'-5' RNA ligase</fullName>
    </submittedName>
</protein>
<proteinExistence type="predicted"/>
<dbReference type="GO" id="GO:0016874">
    <property type="term" value="F:ligase activity"/>
    <property type="evidence" value="ECO:0007669"/>
    <property type="project" value="UniProtKB-KW"/>
</dbReference>
<dbReference type="Proteomes" id="UP000218690">
    <property type="component" value="Unassembled WGS sequence"/>
</dbReference>
<dbReference type="EMBL" id="NWBP01000011">
    <property type="protein sequence ID" value="PCC83426.1"/>
    <property type="molecule type" value="Genomic_DNA"/>
</dbReference>
<comment type="caution">
    <text evidence="1">The sequence shown here is derived from an EMBL/GenBank/DDBJ whole genome shotgun (WGS) entry which is preliminary data.</text>
</comment>
<organism evidence="1 2">
    <name type="scientific">Corynebacterium accolens</name>
    <dbReference type="NCBI Taxonomy" id="38284"/>
    <lineage>
        <taxon>Bacteria</taxon>
        <taxon>Bacillati</taxon>
        <taxon>Actinomycetota</taxon>
        <taxon>Actinomycetes</taxon>
        <taxon>Mycobacteriales</taxon>
        <taxon>Corynebacteriaceae</taxon>
        <taxon>Corynebacterium</taxon>
    </lineage>
</organism>
<reference evidence="1 2" key="1">
    <citation type="submission" date="2017-09" db="EMBL/GenBank/DDBJ databases">
        <title>Draft Genome Sequence of Corynebacterium accolens AH4003.</title>
        <authorList>
            <person name="Chen Y."/>
            <person name="Oosthuysen W.F."/>
            <person name="Kelley S."/>
            <person name="Horswill A."/>
        </authorList>
    </citation>
    <scope>NUCLEOTIDE SEQUENCE [LARGE SCALE GENOMIC DNA]</scope>
    <source>
        <strain evidence="1 2">AH4003</strain>
    </source>
</reference>
<dbReference type="Gene3D" id="3.90.1140.10">
    <property type="entry name" value="Cyclic phosphodiesterase"/>
    <property type="match status" value="1"/>
</dbReference>
<name>A0A2A4AMJ1_9CORY</name>
<evidence type="ECO:0000313" key="2">
    <source>
        <dbReference type="Proteomes" id="UP000218690"/>
    </source>
</evidence>
<gene>
    <name evidence="1" type="ORF">COM45_03495</name>
</gene>
<evidence type="ECO:0000313" key="1">
    <source>
        <dbReference type="EMBL" id="PCC83426.1"/>
    </source>
</evidence>
<keyword evidence="1" id="KW-0436">Ligase</keyword>
<dbReference type="AlphaFoldDB" id="A0A2A4AMJ1"/>